<feature type="domain" description="UspA" evidence="2">
    <location>
        <begin position="5"/>
        <end position="143"/>
    </location>
</feature>
<name>A0A5D6W7W7_9FIRM</name>
<reference evidence="3 4" key="1">
    <citation type="submission" date="2019-08" db="EMBL/GenBank/DDBJ databases">
        <title>Selenomonas sp. mPRGC5 and Selenomonas sp. mPRGC8 isolated from ruminal fluid of dairy goat (Capra hircus).</title>
        <authorList>
            <person name="Poothong S."/>
            <person name="Nuengjamnong C."/>
            <person name="Tanasupawat S."/>
        </authorList>
    </citation>
    <scope>NUCLEOTIDE SEQUENCE [LARGE SCALE GENOMIC DNA]</scope>
    <source>
        <strain evidence="4">mPRGC5</strain>
    </source>
</reference>
<evidence type="ECO:0000313" key="3">
    <source>
        <dbReference type="EMBL" id="TYZ23870.1"/>
    </source>
</evidence>
<accession>A0A5D6W7W7</accession>
<dbReference type="SUPFAM" id="SSF52402">
    <property type="entry name" value="Adenine nucleotide alpha hydrolases-like"/>
    <property type="match status" value="1"/>
</dbReference>
<comment type="similarity">
    <text evidence="1">Belongs to the universal stress protein A family.</text>
</comment>
<dbReference type="InterPro" id="IPR006015">
    <property type="entry name" value="Universal_stress_UspA"/>
</dbReference>
<comment type="caution">
    <text evidence="3">The sequence shown here is derived from an EMBL/GenBank/DDBJ whole genome shotgun (WGS) entry which is preliminary data.</text>
</comment>
<dbReference type="InterPro" id="IPR014729">
    <property type="entry name" value="Rossmann-like_a/b/a_fold"/>
</dbReference>
<evidence type="ECO:0000259" key="2">
    <source>
        <dbReference type="Pfam" id="PF00582"/>
    </source>
</evidence>
<dbReference type="Pfam" id="PF00582">
    <property type="entry name" value="Usp"/>
    <property type="match status" value="1"/>
</dbReference>
<evidence type="ECO:0000256" key="1">
    <source>
        <dbReference type="ARBA" id="ARBA00008791"/>
    </source>
</evidence>
<dbReference type="CDD" id="cd00293">
    <property type="entry name" value="USP-like"/>
    <property type="match status" value="1"/>
</dbReference>
<dbReference type="PANTHER" id="PTHR46268">
    <property type="entry name" value="STRESS RESPONSE PROTEIN NHAX"/>
    <property type="match status" value="1"/>
</dbReference>
<keyword evidence="4" id="KW-1185">Reference proteome</keyword>
<dbReference type="Gene3D" id="3.40.50.620">
    <property type="entry name" value="HUPs"/>
    <property type="match status" value="1"/>
</dbReference>
<proteinExistence type="inferred from homology"/>
<dbReference type="EMBL" id="VTOY01000002">
    <property type="protein sequence ID" value="TYZ23870.1"/>
    <property type="molecule type" value="Genomic_DNA"/>
</dbReference>
<dbReference type="PANTHER" id="PTHR46268:SF6">
    <property type="entry name" value="UNIVERSAL STRESS PROTEIN UP12"/>
    <property type="match status" value="1"/>
</dbReference>
<dbReference type="OrthoDB" id="1665913at2"/>
<protein>
    <submittedName>
        <fullName evidence="3">Universal stress protein</fullName>
    </submittedName>
</protein>
<dbReference type="PRINTS" id="PR01438">
    <property type="entry name" value="UNVRSLSTRESS"/>
</dbReference>
<dbReference type="RefSeq" id="WP_149170803.1">
    <property type="nucleotide sequence ID" value="NZ_VTOY01000002.1"/>
</dbReference>
<organism evidence="3 4">
    <name type="scientific">Selenomonas ruminis</name>
    <dbReference type="NCBI Taxonomy" id="2593411"/>
    <lineage>
        <taxon>Bacteria</taxon>
        <taxon>Bacillati</taxon>
        <taxon>Bacillota</taxon>
        <taxon>Negativicutes</taxon>
        <taxon>Selenomonadales</taxon>
        <taxon>Selenomonadaceae</taxon>
        <taxon>Selenomonas</taxon>
    </lineage>
</organism>
<dbReference type="InterPro" id="IPR006016">
    <property type="entry name" value="UspA"/>
</dbReference>
<dbReference type="Proteomes" id="UP000323646">
    <property type="component" value="Unassembled WGS sequence"/>
</dbReference>
<sequence>MKKLTRILVPVDASEGAERAVDFAVSLAEPTGAVLDILHVSYFDKDTDAEEESWLPEAIAGSVGAMEKEALERARKHVPPSVTAEYHRRTGIPADEILRFAQEEQTGLIVVGCRGLGFMKGLLLGSVSQEIVERAEVSVAVAR</sequence>
<evidence type="ECO:0000313" key="4">
    <source>
        <dbReference type="Proteomes" id="UP000323646"/>
    </source>
</evidence>
<gene>
    <name evidence="3" type="ORF">FZ040_03850</name>
</gene>
<dbReference type="AlphaFoldDB" id="A0A5D6W7W7"/>